<evidence type="ECO:0000313" key="4">
    <source>
        <dbReference type="Proteomes" id="UP000253426"/>
    </source>
</evidence>
<dbReference type="AlphaFoldDB" id="A0A366HT98"/>
<dbReference type="OrthoDB" id="9804196at2"/>
<organism evidence="3 4">
    <name type="scientific">Roseimicrobium gellanilyticum</name>
    <dbReference type="NCBI Taxonomy" id="748857"/>
    <lineage>
        <taxon>Bacteria</taxon>
        <taxon>Pseudomonadati</taxon>
        <taxon>Verrucomicrobiota</taxon>
        <taxon>Verrucomicrobiia</taxon>
        <taxon>Verrucomicrobiales</taxon>
        <taxon>Verrucomicrobiaceae</taxon>
        <taxon>Roseimicrobium</taxon>
    </lineage>
</organism>
<gene>
    <name evidence="3" type="ORF">DES53_101308</name>
</gene>
<dbReference type="InterPro" id="IPR022622">
    <property type="entry name" value="DUF3492"/>
</dbReference>
<dbReference type="PANTHER" id="PTHR12526:SF608">
    <property type="entry name" value="PELF"/>
    <property type="match status" value="1"/>
</dbReference>
<feature type="domain" description="DUF3492" evidence="2">
    <location>
        <begin position="10"/>
        <end position="286"/>
    </location>
</feature>
<reference evidence="3 4" key="1">
    <citation type="submission" date="2018-06" db="EMBL/GenBank/DDBJ databases">
        <title>Genomic Encyclopedia of Type Strains, Phase IV (KMG-IV): sequencing the most valuable type-strain genomes for metagenomic binning, comparative biology and taxonomic classification.</title>
        <authorList>
            <person name="Goeker M."/>
        </authorList>
    </citation>
    <scope>NUCLEOTIDE SEQUENCE [LARGE SCALE GENOMIC DNA]</scope>
    <source>
        <strain evidence="3 4">DSM 25532</strain>
    </source>
</reference>
<accession>A0A366HT98</accession>
<name>A0A366HT98_9BACT</name>
<dbReference type="SUPFAM" id="SSF53756">
    <property type="entry name" value="UDP-Glycosyltransferase/glycogen phosphorylase"/>
    <property type="match status" value="1"/>
</dbReference>
<keyword evidence="3" id="KW-0808">Transferase</keyword>
<evidence type="ECO:0000256" key="1">
    <source>
        <dbReference type="SAM" id="MobiDB-lite"/>
    </source>
</evidence>
<evidence type="ECO:0000313" key="3">
    <source>
        <dbReference type="EMBL" id="RBP47511.1"/>
    </source>
</evidence>
<dbReference type="RefSeq" id="WP_113956440.1">
    <property type="nucleotide sequence ID" value="NZ_QNRR01000001.1"/>
</dbReference>
<comment type="caution">
    <text evidence="3">The sequence shown here is derived from an EMBL/GenBank/DDBJ whole genome shotgun (WGS) entry which is preliminary data.</text>
</comment>
<dbReference type="NCBIfam" id="NF038011">
    <property type="entry name" value="PelF"/>
    <property type="match status" value="1"/>
</dbReference>
<feature type="region of interest" description="Disordered" evidence="1">
    <location>
        <begin position="510"/>
        <end position="530"/>
    </location>
</feature>
<dbReference type="Gene3D" id="3.40.50.2000">
    <property type="entry name" value="Glycogen Phosphorylase B"/>
    <property type="match status" value="2"/>
</dbReference>
<sequence>MKQTDAPAVDICLLLEGTYPYVSGGVSTWVHQIITAMPQVTFGIFYIGSEKGEDTSYKYEIPENVLVLEELYLFERTPTVKKRAVPASWNAIYALLRNLFELAPRGDAQELSLMGPLADHLLRHPGIAFEDFYHAPQTWSVLQEVYERYAPEESFLHFFWTARYLIEPLWKLMHALPRIPQAKVYHTACTGYAGFLGALVAQQQGRPLILSEHGIYLRERIQDIWRSRWIQDSLTLHPSLTDSIGTLRQAWMRTFDVLGRWCYHQSAHVISLFNRNAAIQHHFGADLSRIRVIPNGIAVEACEPLYQQRLERRKANATSRVVGFLGRIVPIKDVKTLLRAARRVCDALPDTQFLLAGPLEEAPDYARECTQLATQLGLKDQVHFLGLRQRDEVLPLMDVMALTSVSEGLPFVMLEAMACGIPIVSTDVGACRELLEGQPAEQPRLSACGLVTEVGDSDQMAQALIALLVSHEIQDRLGLIGRERVYRSYHESRTLGAYWEMYRNLAHAEATAPASTPKEARPSPMTALPV</sequence>
<dbReference type="Pfam" id="PF13692">
    <property type="entry name" value="Glyco_trans_1_4"/>
    <property type="match status" value="1"/>
</dbReference>
<proteinExistence type="predicted"/>
<dbReference type="EMBL" id="QNRR01000001">
    <property type="protein sequence ID" value="RBP47511.1"/>
    <property type="molecule type" value="Genomic_DNA"/>
</dbReference>
<dbReference type="Proteomes" id="UP000253426">
    <property type="component" value="Unassembled WGS sequence"/>
</dbReference>
<keyword evidence="4" id="KW-1185">Reference proteome</keyword>
<dbReference type="Pfam" id="PF11997">
    <property type="entry name" value="DUF3492"/>
    <property type="match status" value="1"/>
</dbReference>
<protein>
    <submittedName>
        <fullName evidence="3">Glycosyltransferase involved in cell wall biosynthesis</fullName>
    </submittedName>
</protein>
<evidence type="ECO:0000259" key="2">
    <source>
        <dbReference type="Pfam" id="PF11997"/>
    </source>
</evidence>
<dbReference type="GO" id="GO:0016740">
    <property type="term" value="F:transferase activity"/>
    <property type="evidence" value="ECO:0007669"/>
    <property type="project" value="UniProtKB-KW"/>
</dbReference>
<dbReference type="PANTHER" id="PTHR12526">
    <property type="entry name" value="GLYCOSYLTRANSFERASE"/>
    <property type="match status" value="1"/>
</dbReference>
<dbReference type="InterPro" id="IPR047691">
    <property type="entry name" value="PelF-like"/>
</dbReference>